<keyword evidence="2" id="KW-1185">Reference proteome</keyword>
<proteinExistence type="predicted"/>
<accession>A0A2V1DBZ0</accession>
<protein>
    <submittedName>
        <fullName evidence="1">Uncharacterized protein</fullName>
    </submittedName>
</protein>
<evidence type="ECO:0000313" key="2">
    <source>
        <dbReference type="Proteomes" id="UP000244855"/>
    </source>
</evidence>
<gene>
    <name evidence="1" type="ORF">DM02DRAFT_660022</name>
</gene>
<dbReference type="EMBL" id="KZ805491">
    <property type="protein sequence ID" value="PVH95578.1"/>
    <property type="molecule type" value="Genomic_DNA"/>
</dbReference>
<reference evidence="1 2" key="1">
    <citation type="journal article" date="2018" name="Sci. Rep.">
        <title>Comparative genomics provides insights into the lifestyle and reveals functional heterogeneity of dark septate endophytic fungi.</title>
        <authorList>
            <person name="Knapp D.G."/>
            <person name="Nemeth J.B."/>
            <person name="Barry K."/>
            <person name="Hainaut M."/>
            <person name="Henrissat B."/>
            <person name="Johnson J."/>
            <person name="Kuo A."/>
            <person name="Lim J.H.P."/>
            <person name="Lipzen A."/>
            <person name="Nolan M."/>
            <person name="Ohm R.A."/>
            <person name="Tamas L."/>
            <person name="Grigoriev I.V."/>
            <person name="Spatafora J.W."/>
            <person name="Nagy L.G."/>
            <person name="Kovacs G.M."/>
        </authorList>
    </citation>
    <scope>NUCLEOTIDE SEQUENCE [LARGE SCALE GENOMIC DNA]</scope>
    <source>
        <strain evidence="1 2">DSE2036</strain>
    </source>
</reference>
<dbReference type="OrthoDB" id="10267115at2759"/>
<sequence length="137" mass="15802">MRLEIQRYSGPVAKYSAQYIFAHNFITPTFIEEQKNKPDLTKRLEGITGDLKELEKRFPYVEKIALEIVESVARGDFAIMDGRFEPQACWAVSIGSSPKRGLGLWDTLLALLMAIVFPFIRHCWEKECRGEALRHKE</sequence>
<dbReference type="AlphaFoldDB" id="A0A2V1DBZ0"/>
<evidence type="ECO:0000313" key="1">
    <source>
        <dbReference type="EMBL" id="PVH95578.1"/>
    </source>
</evidence>
<organism evidence="1 2">
    <name type="scientific">Periconia macrospinosa</name>
    <dbReference type="NCBI Taxonomy" id="97972"/>
    <lineage>
        <taxon>Eukaryota</taxon>
        <taxon>Fungi</taxon>
        <taxon>Dikarya</taxon>
        <taxon>Ascomycota</taxon>
        <taxon>Pezizomycotina</taxon>
        <taxon>Dothideomycetes</taxon>
        <taxon>Pleosporomycetidae</taxon>
        <taxon>Pleosporales</taxon>
        <taxon>Massarineae</taxon>
        <taxon>Periconiaceae</taxon>
        <taxon>Periconia</taxon>
    </lineage>
</organism>
<name>A0A2V1DBZ0_9PLEO</name>
<dbReference type="Proteomes" id="UP000244855">
    <property type="component" value="Unassembled WGS sequence"/>
</dbReference>